<dbReference type="PANTHER" id="PTHR11662:SF450">
    <property type="entry name" value="BLR1003 PROTEIN"/>
    <property type="match status" value="1"/>
</dbReference>
<feature type="transmembrane region" description="Helical" evidence="5">
    <location>
        <begin position="389"/>
        <end position="408"/>
    </location>
</feature>
<name>A0A254TDA4_9BURK</name>
<dbReference type="Gene3D" id="1.20.1250.20">
    <property type="entry name" value="MFS general substrate transporter like domains"/>
    <property type="match status" value="2"/>
</dbReference>
<evidence type="ECO:0000313" key="7">
    <source>
        <dbReference type="EMBL" id="OWW20147.1"/>
    </source>
</evidence>
<feature type="transmembrane region" description="Helical" evidence="5">
    <location>
        <begin position="170"/>
        <end position="187"/>
    </location>
</feature>
<comment type="caution">
    <text evidence="7">The sequence shown here is derived from an EMBL/GenBank/DDBJ whole genome shotgun (WGS) entry which is preliminary data.</text>
</comment>
<feature type="transmembrane region" description="Helical" evidence="5">
    <location>
        <begin position="352"/>
        <end position="377"/>
    </location>
</feature>
<feature type="transmembrane region" description="Helical" evidence="5">
    <location>
        <begin position="255"/>
        <end position="276"/>
    </location>
</feature>
<feature type="transmembrane region" description="Helical" evidence="5">
    <location>
        <begin position="80"/>
        <end position="111"/>
    </location>
</feature>
<evidence type="ECO:0000259" key="6">
    <source>
        <dbReference type="PROSITE" id="PS50850"/>
    </source>
</evidence>
<dbReference type="PANTHER" id="PTHR11662">
    <property type="entry name" value="SOLUTE CARRIER FAMILY 17"/>
    <property type="match status" value="1"/>
</dbReference>
<keyword evidence="8" id="KW-1185">Reference proteome</keyword>
<dbReference type="GO" id="GO:0016020">
    <property type="term" value="C:membrane"/>
    <property type="evidence" value="ECO:0007669"/>
    <property type="project" value="UniProtKB-SubCell"/>
</dbReference>
<feature type="transmembrane region" description="Helical" evidence="5">
    <location>
        <begin position="288"/>
        <end position="312"/>
    </location>
</feature>
<feature type="transmembrane region" description="Helical" evidence="5">
    <location>
        <begin position="222"/>
        <end position="243"/>
    </location>
</feature>
<evidence type="ECO:0000313" key="8">
    <source>
        <dbReference type="Proteomes" id="UP000197535"/>
    </source>
</evidence>
<evidence type="ECO:0000256" key="5">
    <source>
        <dbReference type="SAM" id="Phobius"/>
    </source>
</evidence>
<evidence type="ECO:0000256" key="2">
    <source>
        <dbReference type="ARBA" id="ARBA00022692"/>
    </source>
</evidence>
<comment type="subcellular location">
    <subcellularLocation>
        <location evidence="1">Membrane</location>
        <topology evidence="1">Multi-pass membrane protein</topology>
    </subcellularLocation>
</comment>
<feature type="transmembrane region" description="Helical" evidence="5">
    <location>
        <begin position="12"/>
        <end position="36"/>
    </location>
</feature>
<accession>A0A254TDA4</accession>
<feature type="domain" description="Major facilitator superfamily (MFS) profile" evidence="6">
    <location>
        <begin position="14"/>
        <end position="412"/>
    </location>
</feature>
<feature type="transmembrane region" description="Helical" evidence="5">
    <location>
        <begin position="141"/>
        <end position="163"/>
    </location>
</feature>
<dbReference type="EMBL" id="LSTO01000001">
    <property type="protein sequence ID" value="OWW20147.1"/>
    <property type="molecule type" value="Genomic_DNA"/>
</dbReference>
<reference evidence="7 8" key="1">
    <citation type="submission" date="2016-02" db="EMBL/GenBank/DDBJ databases">
        <authorList>
            <person name="Wen L."/>
            <person name="He K."/>
            <person name="Yang H."/>
        </authorList>
    </citation>
    <scope>NUCLEOTIDE SEQUENCE [LARGE SCALE GENOMIC DNA]</scope>
    <source>
        <strain evidence="7 8">TSA40</strain>
    </source>
</reference>
<gene>
    <name evidence="7" type="ORF">AYR66_12220</name>
</gene>
<feature type="transmembrane region" description="Helical" evidence="5">
    <location>
        <begin position="319"/>
        <end position="340"/>
    </location>
</feature>
<feature type="transmembrane region" description="Helical" evidence="5">
    <location>
        <begin position="56"/>
        <end position="73"/>
    </location>
</feature>
<evidence type="ECO:0000256" key="1">
    <source>
        <dbReference type="ARBA" id="ARBA00004141"/>
    </source>
</evidence>
<dbReference type="GO" id="GO:0022857">
    <property type="term" value="F:transmembrane transporter activity"/>
    <property type="evidence" value="ECO:0007669"/>
    <property type="project" value="InterPro"/>
</dbReference>
<keyword evidence="3 5" id="KW-1133">Transmembrane helix</keyword>
<dbReference type="InterPro" id="IPR011701">
    <property type="entry name" value="MFS"/>
</dbReference>
<keyword evidence="4 5" id="KW-0472">Membrane</keyword>
<evidence type="ECO:0000256" key="3">
    <source>
        <dbReference type="ARBA" id="ARBA00022989"/>
    </source>
</evidence>
<evidence type="ECO:0000256" key="4">
    <source>
        <dbReference type="ARBA" id="ARBA00023136"/>
    </source>
</evidence>
<dbReference type="InterPro" id="IPR050382">
    <property type="entry name" value="MFS_Na/Anion_cotransporter"/>
</dbReference>
<dbReference type="RefSeq" id="WP_088707035.1">
    <property type="nucleotide sequence ID" value="NZ_LSTO01000001.1"/>
</dbReference>
<dbReference type="OrthoDB" id="8596007at2"/>
<dbReference type="Proteomes" id="UP000197535">
    <property type="component" value="Unassembled WGS sequence"/>
</dbReference>
<organism evidence="7 8">
    <name type="scientific">Noviherbaspirillum denitrificans</name>
    <dbReference type="NCBI Taxonomy" id="1968433"/>
    <lineage>
        <taxon>Bacteria</taxon>
        <taxon>Pseudomonadati</taxon>
        <taxon>Pseudomonadota</taxon>
        <taxon>Betaproteobacteria</taxon>
        <taxon>Burkholderiales</taxon>
        <taxon>Oxalobacteraceae</taxon>
        <taxon>Noviherbaspirillum</taxon>
    </lineage>
</organism>
<dbReference type="InterPro" id="IPR036259">
    <property type="entry name" value="MFS_trans_sf"/>
</dbReference>
<protein>
    <submittedName>
        <fullName evidence="7">MFS transporter</fullName>
    </submittedName>
</protein>
<dbReference type="SUPFAM" id="SSF103473">
    <property type="entry name" value="MFS general substrate transporter"/>
    <property type="match status" value="1"/>
</dbReference>
<keyword evidence="2 5" id="KW-0812">Transmembrane</keyword>
<dbReference type="Pfam" id="PF07690">
    <property type="entry name" value="MFS_1"/>
    <property type="match status" value="1"/>
</dbReference>
<dbReference type="AlphaFoldDB" id="A0A254TDA4"/>
<dbReference type="InterPro" id="IPR020846">
    <property type="entry name" value="MFS_dom"/>
</dbReference>
<proteinExistence type="predicted"/>
<sequence length="427" mass="45003">MNTPQYQPGKAWAIAAMLAVMMLTNFLDKVVLGLVAVPLMEELKLTPTEFGIIGGSFYWLYAVGAVVGGFVANRVAARRILLVMAVAWAIIQLPLAASASFLTFIACRVLLGLTEGPASPVATHALYKWFPDNKRSLPVALLHQGSSAGLLLAGLLIPAITAAWGWRANFYFLTAVGMAWCVLWYFFGAEGTVERPAAGKSEDSERIPYRKLLGDATVIGNYIAHFVAHWVLAASLTWLSAYLQKGLGFEPITAGRMFALFIAITAPVSLGLAWLSQHLLSAGVPSRLARGTFIGVALVSAGILNCSVLLFDLAPLQKFVLLAVGGGMTLVTYSVGPAILGEIVPKSQRGGILAIGNAVAALAGLCAPVLTGWLVQMTAGASGSGYERGFFFGGVILIVGGLVSMALMNPQKSGGRLWTAATRHTPA</sequence>
<dbReference type="PROSITE" id="PS50850">
    <property type="entry name" value="MFS"/>
    <property type="match status" value="1"/>
</dbReference>